<evidence type="ECO:0000256" key="1">
    <source>
        <dbReference type="SAM" id="MobiDB-lite"/>
    </source>
</evidence>
<feature type="region of interest" description="Disordered" evidence="1">
    <location>
        <begin position="37"/>
        <end position="113"/>
    </location>
</feature>
<evidence type="ECO:0000313" key="2">
    <source>
        <dbReference type="EMBL" id="KAK9163012.1"/>
    </source>
</evidence>
<evidence type="ECO:0000313" key="3">
    <source>
        <dbReference type="Proteomes" id="UP001420932"/>
    </source>
</evidence>
<dbReference type="AlphaFoldDB" id="A0AAP0Q097"/>
<sequence>MGKPPDVFMEPDSPTYFFYRLAKSIFSPQILHIFPPIRKTPSPSLPHPNPNFNPNHPPKRRCGKALKAKAGEGHNSFASSTQPPLAARRVLPKRRKLHEDKENSTLNERTKKF</sequence>
<comment type="caution">
    <text evidence="2">The sequence shown here is derived from an EMBL/GenBank/DDBJ whole genome shotgun (WGS) entry which is preliminary data.</text>
</comment>
<gene>
    <name evidence="2" type="ORF">Syun_003914</name>
</gene>
<protein>
    <submittedName>
        <fullName evidence="2">Uncharacterized protein</fullName>
    </submittedName>
</protein>
<dbReference type="EMBL" id="JBBNAF010000002">
    <property type="protein sequence ID" value="KAK9163012.1"/>
    <property type="molecule type" value="Genomic_DNA"/>
</dbReference>
<dbReference type="Proteomes" id="UP001420932">
    <property type="component" value="Unassembled WGS sequence"/>
</dbReference>
<name>A0AAP0Q097_9MAGN</name>
<keyword evidence="3" id="KW-1185">Reference proteome</keyword>
<organism evidence="2 3">
    <name type="scientific">Stephania yunnanensis</name>
    <dbReference type="NCBI Taxonomy" id="152371"/>
    <lineage>
        <taxon>Eukaryota</taxon>
        <taxon>Viridiplantae</taxon>
        <taxon>Streptophyta</taxon>
        <taxon>Embryophyta</taxon>
        <taxon>Tracheophyta</taxon>
        <taxon>Spermatophyta</taxon>
        <taxon>Magnoliopsida</taxon>
        <taxon>Ranunculales</taxon>
        <taxon>Menispermaceae</taxon>
        <taxon>Menispermoideae</taxon>
        <taxon>Cissampelideae</taxon>
        <taxon>Stephania</taxon>
    </lineage>
</organism>
<accession>A0AAP0Q097</accession>
<feature type="compositionally biased region" description="Basic and acidic residues" evidence="1">
    <location>
        <begin position="97"/>
        <end position="113"/>
    </location>
</feature>
<proteinExistence type="predicted"/>
<reference evidence="2 3" key="1">
    <citation type="submission" date="2024-01" db="EMBL/GenBank/DDBJ databases">
        <title>Genome assemblies of Stephania.</title>
        <authorList>
            <person name="Yang L."/>
        </authorList>
    </citation>
    <scope>NUCLEOTIDE SEQUENCE [LARGE SCALE GENOMIC DNA]</scope>
    <source>
        <strain evidence="2">YNDBR</strain>
        <tissue evidence="2">Leaf</tissue>
    </source>
</reference>
<feature type="compositionally biased region" description="Basic residues" evidence="1">
    <location>
        <begin position="57"/>
        <end position="67"/>
    </location>
</feature>